<dbReference type="EMBL" id="BOML01000048">
    <property type="protein sequence ID" value="GIE04552.1"/>
    <property type="molecule type" value="Genomic_DNA"/>
</dbReference>
<keyword evidence="4" id="KW-1185">Reference proteome</keyword>
<comment type="caution">
    <text evidence="3">The sequence shown here is derived from an EMBL/GenBank/DDBJ whole genome shotgun (WGS) entry which is preliminary data.</text>
</comment>
<dbReference type="PANTHER" id="PTHR46928">
    <property type="entry name" value="MESENCHYME-SPECIFIC CELL SURFACE GLYCOPROTEIN"/>
    <property type="match status" value="1"/>
</dbReference>
<keyword evidence="1" id="KW-0732">Signal</keyword>
<protein>
    <recommendedName>
        <fullName evidence="2">Phytase-like domain-containing protein</fullName>
    </recommendedName>
</protein>
<accession>A0ABQ3Z418</accession>
<dbReference type="PANTHER" id="PTHR46928:SF1">
    <property type="entry name" value="MESENCHYME-SPECIFIC CELL SURFACE GLYCOPROTEIN"/>
    <property type="match status" value="1"/>
</dbReference>
<dbReference type="InterPro" id="IPR015943">
    <property type="entry name" value="WD40/YVTN_repeat-like_dom_sf"/>
</dbReference>
<feature type="signal peptide" evidence="1">
    <location>
        <begin position="1"/>
        <end position="28"/>
    </location>
</feature>
<feature type="domain" description="Phytase-like" evidence="2">
    <location>
        <begin position="439"/>
        <end position="692"/>
    </location>
</feature>
<proteinExistence type="predicted"/>
<dbReference type="InterPro" id="IPR052956">
    <property type="entry name" value="Mesenchyme-surface_protein"/>
</dbReference>
<dbReference type="Proteomes" id="UP000637628">
    <property type="component" value="Unassembled WGS sequence"/>
</dbReference>
<feature type="chain" id="PRO_5046928539" description="Phytase-like domain-containing protein" evidence="1">
    <location>
        <begin position="29"/>
        <end position="730"/>
    </location>
</feature>
<evidence type="ECO:0000313" key="4">
    <source>
        <dbReference type="Proteomes" id="UP000637628"/>
    </source>
</evidence>
<name>A0ABQ3Z418_9ACTN</name>
<dbReference type="InterPro" id="IPR027372">
    <property type="entry name" value="Phytase-like_dom"/>
</dbReference>
<sequence>MPLRRTTSAVALMGLAAALNVAPGAASAHGRTHDAEFRRLATFPAYLNSSIGDAAAAEISTVTADGRTVVYTDSPGKRLGFADITDPAAPKPGGTLAVGGEPTSVAHLGHLLLAAVNTRTSFTSPSGKLVVVDDRTRAVVREIDLGGQPDSVAVAPSGRYIAVAIENERDEDVDDGALPQSPAGYLSVIDTRTWKASAVSLSGLSSVAPSDPEPEYVSINARDEAVVSLQENNHIAVVSLRNKTVINHFSAGSVTVSGVDTLDDSQIVLNGTITAKREPDGVAWISDDLFASANEGDYEGGSRGWTIFDRGGKVVWDAGNSLEHIAVEHGLYPDGRSDAKGIEPENVAFARINGVPYVFVNAERGNFTAVYDVSDPRRPRFTQILPTAAGPEGVVAVPSRGLLIVSSETEDPAVNLRGAVNIYGLGHGQFPSIVSEDLIPWGTLGALSAVPGKSSQLVSVTDAAYSPTRILSIDVRSTPATIVGQRTVTKDGKPVGYDAEGLVARKAGGYWLGVEGSATKPNLLVRLNAAGAVQQEIGFPADIAAAVTTNGIEGVAEVGDYVWVAVQRSLKTDPQTINRIGRYDTRTGEWAWLGYPVDAAPLGWSGLSELVAVDGNTFAVIERDNQRGPQASIKKIYEFDVPATWTGFPTVPKRLAKDLLPLLKSDHGWVQDKIEGLAIAGNGHAYAVTDNDALDDATGETQFFRLNQPPDMALMPMSAPCQWLGSHWPA</sequence>
<organism evidence="3 4">
    <name type="scientific">Paractinoplanes durhamensis</name>
    <dbReference type="NCBI Taxonomy" id="113563"/>
    <lineage>
        <taxon>Bacteria</taxon>
        <taxon>Bacillati</taxon>
        <taxon>Actinomycetota</taxon>
        <taxon>Actinomycetes</taxon>
        <taxon>Micromonosporales</taxon>
        <taxon>Micromonosporaceae</taxon>
        <taxon>Paractinoplanes</taxon>
    </lineage>
</organism>
<reference evidence="3 4" key="1">
    <citation type="submission" date="2021-01" db="EMBL/GenBank/DDBJ databases">
        <title>Whole genome shotgun sequence of Actinoplanes durhamensis NBRC 14914.</title>
        <authorList>
            <person name="Komaki H."/>
            <person name="Tamura T."/>
        </authorList>
    </citation>
    <scope>NUCLEOTIDE SEQUENCE [LARGE SCALE GENOMIC DNA]</scope>
    <source>
        <strain evidence="3 4">NBRC 14914</strain>
    </source>
</reference>
<evidence type="ECO:0000256" key="1">
    <source>
        <dbReference type="SAM" id="SignalP"/>
    </source>
</evidence>
<dbReference type="Gene3D" id="2.130.10.10">
    <property type="entry name" value="YVTN repeat-like/Quinoprotein amine dehydrogenase"/>
    <property type="match status" value="1"/>
</dbReference>
<dbReference type="Pfam" id="PF13449">
    <property type="entry name" value="Phytase-like"/>
    <property type="match status" value="1"/>
</dbReference>
<gene>
    <name evidence="3" type="ORF">Adu01nite_59020</name>
</gene>
<evidence type="ECO:0000259" key="2">
    <source>
        <dbReference type="Pfam" id="PF13449"/>
    </source>
</evidence>
<dbReference type="RefSeq" id="WP_203731387.1">
    <property type="nucleotide sequence ID" value="NZ_BAAATX010000011.1"/>
</dbReference>
<dbReference type="SUPFAM" id="SSF50969">
    <property type="entry name" value="YVTN repeat-like/Quinoprotein amine dehydrogenase"/>
    <property type="match status" value="1"/>
</dbReference>
<evidence type="ECO:0000313" key="3">
    <source>
        <dbReference type="EMBL" id="GIE04552.1"/>
    </source>
</evidence>
<dbReference type="InterPro" id="IPR011044">
    <property type="entry name" value="Quino_amine_DH_bsu"/>
</dbReference>